<feature type="transmembrane region" description="Helical" evidence="2">
    <location>
        <begin position="84"/>
        <end position="102"/>
    </location>
</feature>
<dbReference type="RefSeq" id="WP_087929038.1">
    <property type="nucleotide sequence ID" value="NZ_CP021744.1"/>
</dbReference>
<evidence type="ECO:0000256" key="2">
    <source>
        <dbReference type="SAM" id="Phobius"/>
    </source>
</evidence>
<keyword evidence="2" id="KW-1133">Transmembrane helix</keyword>
<feature type="transmembrane region" description="Helical" evidence="2">
    <location>
        <begin position="20"/>
        <end position="39"/>
    </location>
</feature>
<sequence length="316" mass="32944">MTAPTTSGDRGAAVRTDWPLAVGMSAVGLAAAASSYAALQDLALRTSWWPWLSWLLPVTVDAYALTAVRVWLGRSTRSRTARAWAKANAIGGIALSVAGNAVDHAAAAGVIPVSWPLIVAVSAIPPVVLGLLVHMAHLRHQPTTDAPANSTPAATDQQPQAEDGPVPLPPVPGQPPAAPDAPKQQRPRRSPAAGKRRRTLPPGKSDDELISAARQHMADGGEASATWLMKTYGIGTGRAARIRDAAAQRVPRHTPPLTVVPDVGEPPLSDTPAPPPVGPDPEPSPMTTDSDAPLPLTPPADSHEQVADEREEEKAL</sequence>
<name>A0A1Z2LA84_9ACTN</name>
<proteinExistence type="predicted"/>
<gene>
    <name evidence="3" type="ORF">SMD11_5613</name>
</gene>
<feature type="compositionally biased region" description="Basic residues" evidence="1">
    <location>
        <begin position="185"/>
        <end position="199"/>
    </location>
</feature>
<evidence type="ECO:0000313" key="4">
    <source>
        <dbReference type="Proteomes" id="UP000195755"/>
    </source>
</evidence>
<evidence type="ECO:0000313" key="3">
    <source>
        <dbReference type="EMBL" id="ARZ71192.1"/>
    </source>
</evidence>
<feature type="transmembrane region" description="Helical" evidence="2">
    <location>
        <begin position="114"/>
        <end position="133"/>
    </location>
</feature>
<dbReference type="Proteomes" id="UP000195755">
    <property type="component" value="Chromosome"/>
</dbReference>
<feature type="region of interest" description="Disordered" evidence="1">
    <location>
        <begin position="244"/>
        <end position="316"/>
    </location>
</feature>
<dbReference type="KEGG" id="salj:SMD11_5613"/>
<dbReference type="AlphaFoldDB" id="A0A1Z2LA84"/>
<reference evidence="3 4" key="1">
    <citation type="submission" date="2017-06" db="EMBL/GenBank/DDBJ databases">
        <title>Streptomyces albireticuli Genome sequencing and assembly.</title>
        <authorList>
            <person name="Wang Y."/>
            <person name="Du B."/>
            <person name="Ding Y."/>
            <person name="Liu H."/>
            <person name="Hou Q."/>
            <person name="Liu K."/>
            <person name="Yao L."/>
            <person name="Wang C."/>
        </authorList>
    </citation>
    <scope>NUCLEOTIDE SEQUENCE [LARGE SCALE GENOMIC DNA]</scope>
    <source>
        <strain evidence="3 4">MDJK11</strain>
    </source>
</reference>
<organism evidence="3 4">
    <name type="scientific">Streptomyces albireticuli</name>
    <dbReference type="NCBI Taxonomy" id="1940"/>
    <lineage>
        <taxon>Bacteria</taxon>
        <taxon>Bacillati</taxon>
        <taxon>Actinomycetota</taxon>
        <taxon>Actinomycetes</taxon>
        <taxon>Kitasatosporales</taxon>
        <taxon>Streptomycetaceae</taxon>
        <taxon>Streptomyces</taxon>
    </lineage>
</organism>
<feature type="transmembrane region" description="Helical" evidence="2">
    <location>
        <begin position="51"/>
        <end position="72"/>
    </location>
</feature>
<dbReference type="InterPro" id="IPR021235">
    <property type="entry name" value="DUF2637"/>
</dbReference>
<feature type="compositionally biased region" description="Polar residues" evidence="1">
    <location>
        <begin position="142"/>
        <end position="160"/>
    </location>
</feature>
<feature type="compositionally biased region" description="Pro residues" evidence="1">
    <location>
        <begin position="272"/>
        <end position="284"/>
    </location>
</feature>
<feature type="region of interest" description="Disordered" evidence="1">
    <location>
        <begin position="142"/>
        <end position="206"/>
    </location>
</feature>
<evidence type="ECO:0008006" key="5">
    <source>
        <dbReference type="Google" id="ProtNLM"/>
    </source>
</evidence>
<keyword evidence="2" id="KW-0472">Membrane</keyword>
<protein>
    <recommendedName>
        <fullName evidence="5">DUF2637 domain-containing protein</fullName>
    </recommendedName>
</protein>
<feature type="compositionally biased region" description="Basic and acidic residues" evidence="1">
    <location>
        <begin position="301"/>
        <end position="316"/>
    </location>
</feature>
<evidence type="ECO:0000256" key="1">
    <source>
        <dbReference type="SAM" id="MobiDB-lite"/>
    </source>
</evidence>
<dbReference type="Pfam" id="PF10935">
    <property type="entry name" value="DUF2637"/>
    <property type="match status" value="1"/>
</dbReference>
<accession>A0A1Z2LA84</accession>
<feature type="compositionally biased region" description="Pro residues" evidence="1">
    <location>
        <begin position="166"/>
        <end position="179"/>
    </location>
</feature>
<dbReference type="EMBL" id="CP021744">
    <property type="protein sequence ID" value="ARZ71192.1"/>
    <property type="molecule type" value="Genomic_DNA"/>
</dbReference>
<dbReference type="OrthoDB" id="3684568at2"/>
<keyword evidence="2" id="KW-0812">Transmembrane</keyword>